<feature type="region of interest" description="Disordered" evidence="2">
    <location>
        <begin position="342"/>
        <end position="365"/>
    </location>
</feature>
<evidence type="ECO:0000256" key="1">
    <source>
        <dbReference type="ARBA" id="ARBA00010657"/>
    </source>
</evidence>
<dbReference type="Gene3D" id="3.30.930.30">
    <property type="match status" value="1"/>
</dbReference>
<comment type="similarity">
    <text evidence="1">Belongs to the plasmid mobilization pre family.</text>
</comment>
<gene>
    <name evidence="3" type="ORF">N6G96_10730</name>
</gene>
<sequence length="365" mass="42934">MSFAVATMKKMKQENLPGIEHHDQREFKKHSNKDIDPSRSDQNYDLVNSSPIDFKKNTMDFINAHKKSARAVRKDAVVMDEWIISSDQAFFKNMNNQEIKHYFETAVNYFKENYGTENVRYADVHMDETTPHMHMGIVPFTKDYRLSSKDVFNRMALRKIQDDFPKYMQDHGFDVERGHEDSERKKLTVKEYKQVQAEIHKQNERRNKTRHSISENIKSIAPNTYINYRNGKKSEAISTDDGFRAFLKQSVNWLTNVLLHQLQHWKDKLHKQAVSLDNREQGLIQREHDLQEKAKELNSSDIAIYKQKSEVYEEAINRLPFKTKMTVLNQLTSVQKEQQSTAQRNLKGNQKNFGVGLNHKNGLQR</sequence>
<evidence type="ECO:0000313" key="4">
    <source>
        <dbReference type="Proteomes" id="UP001302696"/>
    </source>
</evidence>
<proteinExistence type="inferred from homology"/>
<dbReference type="InterPro" id="IPR001668">
    <property type="entry name" value="Mob_Pre"/>
</dbReference>
<feature type="compositionally biased region" description="Polar residues" evidence="2">
    <location>
        <begin position="342"/>
        <end position="352"/>
    </location>
</feature>
<dbReference type="EMBL" id="CP104781">
    <property type="protein sequence ID" value="WPC22741.1"/>
    <property type="molecule type" value="Genomic_DNA"/>
</dbReference>
<organism evidence="3 4">
    <name type="scientific">Pediococcus inopinatus</name>
    <dbReference type="NCBI Taxonomy" id="114090"/>
    <lineage>
        <taxon>Bacteria</taxon>
        <taxon>Bacillati</taxon>
        <taxon>Bacillota</taxon>
        <taxon>Bacilli</taxon>
        <taxon>Lactobacillales</taxon>
        <taxon>Lactobacillaceae</taxon>
        <taxon>Pediococcus</taxon>
    </lineage>
</organism>
<feature type="region of interest" description="Disordered" evidence="2">
    <location>
        <begin position="13"/>
        <end position="42"/>
    </location>
</feature>
<reference evidence="4" key="1">
    <citation type="submission" date="2024-06" db="EMBL/GenBank/DDBJ databases">
        <authorList>
            <person name="Chang H.C."/>
            <person name="Mun S.Y."/>
        </authorList>
    </citation>
    <scope>NUCLEOTIDE SEQUENCE [LARGE SCALE GENOMIC DNA]</scope>
    <source>
        <strain evidence="4">KT1</strain>
        <plasmid evidence="4">pCM-KT1-3</plasmid>
    </source>
</reference>
<protein>
    <submittedName>
        <fullName evidence="3">Plasmid recombination protein</fullName>
    </submittedName>
</protein>
<dbReference type="Pfam" id="PF01076">
    <property type="entry name" value="Mob_Pre"/>
    <property type="match status" value="1"/>
</dbReference>
<name>A0ABZ0Q712_9LACO</name>
<geneLocation type="plasmid" evidence="3 4">
    <name>pCM-KT1-3</name>
</geneLocation>
<dbReference type="RefSeq" id="WP_323709147.1">
    <property type="nucleotide sequence ID" value="NZ_CP104773.1"/>
</dbReference>
<keyword evidence="3" id="KW-0614">Plasmid</keyword>
<keyword evidence="4" id="KW-1185">Reference proteome</keyword>
<evidence type="ECO:0000313" key="3">
    <source>
        <dbReference type="EMBL" id="WPC22741.1"/>
    </source>
</evidence>
<dbReference type="NCBIfam" id="NF041497">
    <property type="entry name" value="MobV"/>
    <property type="match status" value="1"/>
</dbReference>
<accession>A0ABZ0Q712</accession>
<dbReference type="CDD" id="cd17242">
    <property type="entry name" value="MobM_relaxase"/>
    <property type="match status" value="1"/>
</dbReference>
<evidence type="ECO:0000256" key="2">
    <source>
        <dbReference type="SAM" id="MobiDB-lite"/>
    </source>
</evidence>
<dbReference type="Proteomes" id="UP001302696">
    <property type="component" value="Plasmid pCM-KT1-3"/>
</dbReference>